<feature type="transmembrane region" description="Helical" evidence="1">
    <location>
        <begin position="7"/>
        <end position="27"/>
    </location>
</feature>
<dbReference type="HOGENOM" id="CLU_2830458_0_0_1"/>
<reference evidence="2" key="3">
    <citation type="submission" date="2025-08" db="UniProtKB">
        <authorList>
            <consortium name="Ensembl"/>
        </authorList>
    </citation>
    <scope>IDENTIFICATION</scope>
</reference>
<protein>
    <submittedName>
        <fullName evidence="2">Uncharacterized protein</fullName>
    </submittedName>
</protein>
<keyword evidence="1" id="KW-0812">Transmembrane</keyword>
<evidence type="ECO:0000313" key="3">
    <source>
        <dbReference type="Proteomes" id="UP000008144"/>
    </source>
</evidence>
<accession>H2XXT3</accession>
<dbReference type="Ensembl" id="ENSCINT00000031348.1">
    <property type="protein sequence ID" value="ENSCINP00000034467.1"/>
    <property type="gene ID" value="ENSCING00000018390.1"/>
</dbReference>
<keyword evidence="1" id="KW-1133">Transmembrane helix</keyword>
<keyword evidence="3" id="KW-1185">Reference proteome</keyword>
<proteinExistence type="predicted"/>
<sequence length="66" mass="8364">MQLIFATMLYFHIRWFILLTNLLTLILHSRLKQYKDFYQSYKNYESKLYHCYLLIHLTLIYYIKKH</sequence>
<evidence type="ECO:0000256" key="1">
    <source>
        <dbReference type="SAM" id="Phobius"/>
    </source>
</evidence>
<organism evidence="2 3">
    <name type="scientific">Ciona intestinalis</name>
    <name type="common">Transparent sea squirt</name>
    <name type="synonym">Ascidia intestinalis</name>
    <dbReference type="NCBI Taxonomy" id="7719"/>
    <lineage>
        <taxon>Eukaryota</taxon>
        <taxon>Metazoa</taxon>
        <taxon>Chordata</taxon>
        <taxon>Tunicata</taxon>
        <taxon>Ascidiacea</taxon>
        <taxon>Phlebobranchia</taxon>
        <taxon>Cionidae</taxon>
        <taxon>Ciona</taxon>
    </lineage>
</organism>
<dbReference type="AlphaFoldDB" id="H2XXT3"/>
<reference evidence="3" key="1">
    <citation type="journal article" date="2002" name="Science">
        <title>The draft genome of Ciona intestinalis: insights into chordate and vertebrate origins.</title>
        <authorList>
            <person name="Dehal P."/>
            <person name="Satou Y."/>
            <person name="Campbell R.K."/>
            <person name="Chapman J."/>
            <person name="Degnan B."/>
            <person name="De Tomaso A."/>
            <person name="Davidson B."/>
            <person name="Di Gregorio A."/>
            <person name="Gelpke M."/>
            <person name="Goodstein D.M."/>
            <person name="Harafuji N."/>
            <person name="Hastings K.E."/>
            <person name="Ho I."/>
            <person name="Hotta K."/>
            <person name="Huang W."/>
            <person name="Kawashima T."/>
            <person name="Lemaire P."/>
            <person name="Martinez D."/>
            <person name="Meinertzhagen I.A."/>
            <person name="Necula S."/>
            <person name="Nonaka M."/>
            <person name="Putnam N."/>
            <person name="Rash S."/>
            <person name="Saiga H."/>
            <person name="Satake M."/>
            <person name="Terry A."/>
            <person name="Yamada L."/>
            <person name="Wang H.G."/>
            <person name="Awazu S."/>
            <person name="Azumi K."/>
            <person name="Boore J."/>
            <person name="Branno M."/>
            <person name="Chin-Bow S."/>
            <person name="DeSantis R."/>
            <person name="Doyle S."/>
            <person name="Francino P."/>
            <person name="Keys D.N."/>
            <person name="Haga S."/>
            <person name="Hayashi H."/>
            <person name="Hino K."/>
            <person name="Imai K.S."/>
            <person name="Inaba K."/>
            <person name="Kano S."/>
            <person name="Kobayashi K."/>
            <person name="Kobayashi M."/>
            <person name="Lee B.I."/>
            <person name="Makabe K.W."/>
            <person name="Manohar C."/>
            <person name="Matassi G."/>
            <person name="Medina M."/>
            <person name="Mochizuki Y."/>
            <person name="Mount S."/>
            <person name="Morishita T."/>
            <person name="Miura S."/>
            <person name="Nakayama A."/>
            <person name="Nishizaka S."/>
            <person name="Nomoto H."/>
            <person name="Ohta F."/>
            <person name="Oishi K."/>
            <person name="Rigoutsos I."/>
            <person name="Sano M."/>
            <person name="Sasaki A."/>
            <person name="Sasakura Y."/>
            <person name="Shoguchi E."/>
            <person name="Shin-i T."/>
            <person name="Spagnuolo A."/>
            <person name="Stainier D."/>
            <person name="Suzuki M.M."/>
            <person name="Tassy O."/>
            <person name="Takatori N."/>
            <person name="Tokuoka M."/>
            <person name="Yagi K."/>
            <person name="Yoshizaki F."/>
            <person name="Wada S."/>
            <person name="Zhang C."/>
            <person name="Hyatt P.D."/>
            <person name="Larimer F."/>
            <person name="Detter C."/>
            <person name="Doggett N."/>
            <person name="Glavina T."/>
            <person name="Hawkins T."/>
            <person name="Richardson P."/>
            <person name="Lucas S."/>
            <person name="Kohara Y."/>
            <person name="Levine M."/>
            <person name="Satoh N."/>
            <person name="Rokhsar D.S."/>
        </authorList>
    </citation>
    <scope>NUCLEOTIDE SEQUENCE [LARGE SCALE GENOMIC DNA]</scope>
</reference>
<reference evidence="2" key="2">
    <citation type="journal article" date="2008" name="Genome Biol.">
        <title>Improved genome assembly and evidence-based global gene model set for the chordate Ciona intestinalis: new insight into intron and operon populations.</title>
        <authorList>
            <person name="Satou Y."/>
            <person name="Mineta K."/>
            <person name="Ogasawara M."/>
            <person name="Sasakura Y."/>
            <person name="Shoguchi E."/>
            <person name="Ueno K."/>
            <person name="Yamada L."/>
            <person name="Matsumoto J."/>
            <person name="Wasserscheid J."/>
            <person name="Dewar K."/>
            <person name="Wiley G.B."/>
            <person name="Macmil S.L."/>
            <person name="Roe B.A."/>
            <person name="Zeller R.W."/>
            <person name="Hastings K.E."/>
            <person name="Lemaire P."/>
            <person name="Lindquist E."/>
            <person name="Endo T."/>
            <person name="Hotta K."/>
            <person name="Inaba K."/>
        </authorList>
    </citation>
    <scope>NUCLEOTIDE SEQUENCE [LARGE SCALE GENOMIC DNA]</scope>
    <source>
        <strain evidence="2">wild type</strain>
    </source>
</reference>
<dbReference type="Proteomes" id="UP000008144">
    <property type="component" value="Chromosome 1"/>
</dbReference>
<name>H2XXT3_CIOIN</name>
<dbReference type="EMBL" id="EAAA01000191">
    <property type="status" value="NOT_ANNOTATED_CDS"/>
    <property type="molecule type" value="Genomic_DNA"/>
</dbReference>
<evidence type="ECO:0000313" key="2">
    <source>
        <dbReference type="Ensembl" id="ENSCINP00000034467.1"/>
    </source>
</evidence>
<dbReference type="InParanoid" id="H2XXT3"/>
<feature type="transmembrane region" description="Helical" evidence="1">
    <location>
        <begin position="47"/>
        <end position="63"/>
    </location>
</feature>
<reference evidence="2" key="4">
    <citation type="submission" date="2025-09" db="UniProtKB">
        <authorList>
            <consortium name="Ensembl"/>
        </authorList>
    </citation>
    <scope>IDENTIFICATION</scope>
</reference>
<keyword evidence="1" id="KW-0472">Membrane</keyword>